<evidence type="ECO:0000256" key="1">
    <source>
        <dbReference type="SAM" id="MobiDB-lite"/>
    </source>
</evidence>
<organism evidence="2 3">
    <name type="scientific">Paenibacillus prosopidis</name>
    <dbReference type="NCBI Taxonomy" id="630520"/>
    <lineage>
        <taxon>Bacteria</taxon>
        <taxon>Bacillati</taxon>
        <taxon>Bacillota</taxon>
        <taxon>Bacilli</taxon>
        <taxon>Bacillales</taxon>
        <taxon>Paenibacillaceae</taxon>
        <taxon>Paenibacillus</taxon>
    </lineage>
</organism>
<dbReference type="AlphaFoldDB" id="A0A368VYT8"/>
<feature type="region of interest" description="Disordered" evidence="1">
    <location>
        <begin position="101"/>
        <end position="138"/>
    </location>
</feature>
<dbReference type="RefSeq" id="WP_114381002.1">
    <property type="nucleotide sequence ID" value="NZ_QPJD01000008.1"/>
</dbReference>
<proteinExistence type="predicted"/>
<feature type="compositionally biased region" description="Acidic residues" evidence="1">
    <location>
        <begin position="114"/>
        <end position="123"/>
    </location>
</feature>
<evidence type="ECO:0000313" key="2">
    <source>
        <dbReference type="EMBL" id="RCW47452.1"/>
    </source>
</evidence>
<evidence type="ECO:0000313" key="3">
    <source>
        <dbReference type="Proteomes" id="UP000252415"/>
    </source>
</evidence>
<protein>
    <submittedName>
        <fullName evidence="2">Uncharacterized protein</fullName>
    </submittedName>
</protein>
<keyword evidence="3" id="KW-1185">Reference proteome</keyword>
<dbReference type="OrthoDB" id="2661156at2"/>
<comment type="caution">
    <text evidence="2">The sequence shown here is derived from an EMBL/GenBank/DDBJ whole genome shotgun (WGS) entry which is preliminary data.</text>
</comment>
<reference evidence="2 3" key="1">
    <citation type="submission" date="2018-07" db="EMBL/GenBank/DDBJ databases">
        <title>Genomic Encyclopedia of Type Strains, Phase III (KMG-III): the genomes of soil and plant-associated and newly described type strains.</title>
        <authorList>
            <person name="Whitman W."/>
        </authorList>
    </citation>
    <scope>NUCLEOTIDE SEQUENCE [LARGE SCALE GENOMIC DNA]</scope>
    <source>
        <strain evidence="2 3">CECT 7506</strain>
    </source>
</reference>
<dbReference type="EMBL" id="QPJD01000008">
    <property type="protein sequence ID" value="RCW47452.1"/>
    <property type="molecule type" value="Genomic_DNA"/>
</dbReference>
<gene>
    <name evidence="2" type="ORF">DFP97_10867</name>
</gene>
<sequence>MADNSAILFDFNDAQSAALACETLQQLGFDTVLHDGSRRMHVHIEGSDLTSALEIAQAHGGQLVEQAPITSGSAMDSAYALNAISIPAHLVNEDWPSSYGWSLEQPEGLHNRDEDADFSDEFLPDPGTYDHFSGDVRA</sequence>
<name>A0A368VYT8_9BACL</name>
<accession>A0A368VYT8</accession>
<dbReference type="Proteomes" id="UP000252415">
    <property type="component" value="Unassembled WGS sequence"/>
</dbReference>